<reference evidence="1" key="1">
    <citation type="submission" date="2015-05" db="UniProtKB">
        <authorList>
            <consortium name="EnsemblMetazoa"/>
        </authorList>
    </citation>
    <scope>IDENTIFICATION</scope>
</reference>
<dbReference type="InParanoid" id="T1H9S3"/>
<dbReference type="Pfam" id="PF10274">
    <property type="entry name" value="ParcG"/>
    <property type="match status" value="1"/>
</dbReference>
<sequence length="206" mass="23905">MSTECNAYEGRTQHLDKRCYQKTVNVIPTKKTIEPRIVPPFSTQSRQKNTIVQPFPKSAPKKRYPVGKSSFRKHYLRGDIPIAMEFDNFGYKVSWKVHISELDYHHYLPIFFDGLCEIEHPFKFFAQNGIHDLITFGPTKILPVLPQLILPLKKDTGDEVDYGQRRRENIADLVFETLEILERTGGPDAFINIKYLIPTYESCVLN</sequence>
<keyword evidence="2" id="KW-1185">Reference proteome</keyword>
<dbReference type="GO" id="GO:0051879">
    <property type="term" value="F:Hsp90 protein binding"/>
    <property type="evidence" value="ECO:0007669"/>
    <property type="project" value="TreeGrafter"/>
</dbReference>
<evidence type="ECO:0000313" key="2">
    <source>
        <dbReference type="Proteomes" id="UP000015103"/>
    </source>
</evidence>
<dbReference type="HOGENOM" id="CLU_073223_1_1_1"/>
<dbReference type="OMA" id="IGDRIDY"/>
<evidence type="ECO:0008006" key="3">
    <source>
        <dbReference type="Google" id="ProtNLM"/>
    </source>
</evidence>
<protein>
    <recommendedName>
        <fullName evidence="3">Parkin coregulated gene protein homolog</fullName>
    </recommendedName>
</protein>
<dbReference type="AlphaFoldDB" id="T1H9S3"/>
<dbReference type="VEuPathDB" id="VectorBase:RPRC000777"/>
<dbReference type="InterPro" id="IPR019399">
    <property type="entry name" value="Parkin_co-regulated_protein"/>
</dbReference>
<organism evidence="1 2">
    <name type="scientific">Rhodnius prolixus</name>
    <name type="common">Triatomid bug</name>
    <dbReference type="NCBI Taxonomy" id="13249"/>
    <lineage>
        <taxon>Eukaryota</taxon>
        <taxon>Metazoa</taxon>
        <taxon>Ecdysozoa</taxon>
        <taxon>Arthropoda</taxon>
        <taxon>Hexapoda</taxon>
        <taxon>Insecta</taxon>
        <taxon>Pterygota</taxon>
        <taxon>Neoptera</taxon>
        <taxon>Paraneoptera</taxon>
        <taxon>Hemiptera</taxon>
        <taxon>Heteroptera</taxon>
        <taxon>Panheteroptera</taxon>
        <taxon>Cimicomorpha</taxon>
        <taxon>Reduviidae</taxon>
        <taxon>Triatominae</taxon>
        <taxon>Rhodnius</taxon>
    </lineage>
</organism>
<dbReference type="FunCoup" id="T1H9S3">
    <property type="interactions" value="556"/>
</dbReference>
<dbReference type="STRING" id="13249.T1H9S3"/>
<accession>T1H9S3</accession>
<evidence type="ECO:0000313" key="1">
    <source>
        <dbReference type="EnsemblMetazoa" id="RPRC000777-PA"/>
    </source>
</evidence>
<dbReference type="Proteomes" id="UP000015103">
    <property type="component" value="Unassembled WGS sequence"/>
</dbReference>
<dbReference type="EMBL" id="ACPB03025053">
    <property type="status" value="NOT_ANNOTATED_CDS"/>
    <property type="molecule type" value="Genomic_DNA"/>
</dbReference>
<dbReference type="GO" id="GO:0030544">
    <property type="term" value="F:Hsp70 protein binding"/>
    <property type="evidence" value="ECO:0007669"/>
    <property type="project" value="TreeGrafter"/>
</dbReference>
<dbReference type="PANTHER" id="PTHR21207:SF2">
    <property type="entry name" value="PARKIN COREGULATED GENE PROTEIN"/>
    <property type="match status" value="1"/>
</dbReference>
<dbReference type="PANTHER" id="PTHR21207">
    <property type="entry name" value="PARKIN COREGULATED GENE PROTEIN PARK2 COREGULATED"/>
    <property type="match status" value="1"/>
</dbReference>
<dbReference type="eggNOG" id="KOG3961">
    <property type="taxonomic scope" value="Eukaryota"/>
</dbReference>
<name>T1H9S3_RHOPR</name>
<proteinExistence type="predicted"/>
<dbReference type="EnsemblMetazoa" id="RPRC000777-RA">
    <property type="protein sequence ID" value="RPRC000777-PA"/>
    <property type="gene ID" value="RPRC000777"/>
</dbReference>